<evidence type="ECO:0000313" key="1">
    <source>
        <dbReference type="EMBL" id="STK92165.1"/>
    </source>
</evidence>
<evidence type="ECO:0000313" key="2">
    <source>
        <dbReference type="Proteomes" id="UP000255543"/>
    </source>
</evidence>
<organism evidence="1 2">
    <name type="scientific">Escherichia coli</name>
    <dbReference type="NCBI Taxonomy" id="562"/>
    <lineage>
        <taxon>Bacteria</taxon>
        <taxon>Pseudomonadati</taxon>
        <taxon>Pseudomonadota</taxon>
        <taxon>Gammaproteobacteria</taxon>
        <taxon>Enterobacterales</taxon>
        <taxon>Enterobacteriaceae</taxon>
        <taxon>Escherichia</taxon>
    </lineage>
</organism>
<dbReference type="AlphaFoldDB" id="A0A377A2Q3"/>
<dbReference type="EMBL" id="UGEB01000001">
    <property type="protein sequence ID" value="STK92165.1"/>
    <property type="molecule type" value="Genomic_DNA"/>
</dbReference>
<accession>A0A377A2Q3</accession>
<sequence length="50" mass="5753">MTCLHQVIQKQNKKFIALENTLNAARPHLGELYEAYKTTLTDMKPEYIGS</sequence>
<reference evidence="1 2" key="1">
    <citation type="submission" date="2018-06" db="EMBL/GenBank/DDBJ databases">
        <authorList>
            <consortium name="Pathogen Informatics"/>
            <person name="Doyle S."/>
        </authorList>
    </citation>
    <scope>NUCLEOTIDE SEQUENCE [LARGE SCALE GENOMIC DNA]</scope>
    <source>
        <strain evidence="1 2">NCTC8179</strain>
    </source>
</reference>
<name>A0A377A2Q3_ECOLX</name>
<protein>
    <submittedName>
        <fullName evidence="1">Uncharacterized protein</fullName>
    </submittedName>
</protein>
<gene>
    <name evidence="1" type="ORF">NCTC8179_04070</name>
</gene>
<proteinExistence type="predicted"/>
<dbReference type="Proteomes" id="UP000255543">
    <property type="component" value="Unassembled WGS sequence"/>
</dbReference>